<keyword evidence="1" id="KW-1133">Transmembrane helix</keyword>
<keyword evidence="1" id="KW-0472">Membrane</keyword>
<reference evidence="2 3" key="1">
    <citation type="submission" date="2018-06" db="EMBL/GenBank/DDBJ databases">
        <title>Isolation of heavy metals resistant Paenibacillus silvae NC2 from Gold-Copper mine in ZiJin, China.</title>
        <authorList>
            <person name="Xu J."/>
            <person name="Mazhar H.S."/>
            <person name="Rensing C."/>
        </authorList>
    </citation>
    <scope>NUCLEOTIDE SEQUENCE [LARGE SCALE GENOMIC DNA]</scope>
    <source>
        <strain evidence="2 3">NC2</strain>
    </source>
</reference>
<comment type="caution">
    <text evidence="2">The sequence shown here is derived from an EMBL/GenBank/DDBJ whole genome shotgun (WGS) entry which is preliminary data.</text>
</comment>
<name>A0A2W6NHL8_9BACL</name>
<proteinExistence type="predicted"/>
<organism evidence="2 3">
    <name type="scientific">Paenibacillus silvae</name>
    <dbReference type="NCBI Taxonomy" id="1325358"/>
    <lineage>
        <taxon>Bacteria</taxon>
        <taxon>Bacillati</taxon>
        <taxon>Bacillota</taxon>
        <taxon>Bacilli</taxon>
        <taxon>Bacillales</taxon>
        <taxon>Paenibacillaceae</taxon>
        <taxon>Paenibacillus</taxon>
    </lineage>
</organism>
<accession>A0A2W6NHL8</accession>
<protein>
    <submittedName>
        <fullName evidence="2">Uncharacterized protein</fullName>
    </submittedName>
</protein>
<sequence length="136" mass="15364">MKMPTVLNVIRALLGLQSIFIVISIAFLIADVIHNSADYSAFPLFDQIAYFASIALRILLILAPPFLTIMYISGQSYKLTITFMVLTLLFTFVFIPSALVLVHLFMLLALLLHAPSKMYLKQMGPAREYSKRDLHL</sequence>
<dbReference type="EMBL" id="QKWW01000035">
    <property type="protein sequence ID" value="PZT55135.1"/>
    <property type="molecule type" value="Genomic_DNA"/>
</dbReference>
<feature type="transmembrane region" description="Helical" evidence="1">
    <location>
        <begin position="50"/>
        <end position="72"/>
    </location>
</feature>
<evidence type="ECO:0000313" key="3">
    <source>
        <dbReference type="Proteomes" id="UP000249204"/>
    </source>
</evidence>
<feature type="transmembrane region" description="Helical" evidence="1">
    <location>
        <begin position="84"/>
        <end position="112"/>
    </location>
</feature>
<feature type="transmembrane region" description="Helical" evidence="1">
    <location>
        <begin position="12"/>
        <end position="30"/>
    </location>
</feature>
<keyword evidence="1" id="KW-0812">Transmembrane</keyword>
<evidence type="ECO:0000256" key="1">
    <source>
        <dbReference type="SAM" id="Phobius"/>
    </source>
</evidence>
<dbReference type="Proteomes" id="UP000249204">
    <property type="component" value="Unassembled WGS sequence"/>
</dbReference>
<dbReference type="AlphaFoldDB" id="A0A2W6NHL8"/>
<dbReference type="RefSeq" id="WP_111270721.1">
    <property type="nucleotide sequence ID" value="NZ_QKWW01000035.1"/>
</dbReference>
<gene>
    <name evidence="2" type="ORF">DN757_13335</name>
</gene>
<evidence type="ECO:0000313" key="2">
    <source>
        <dbReference type="EMBL" id="PZT55135.1"/>
    </source>
</evidence>